<dbReference type="RefSeq" id="XP_006816099.1">
    <property type="nucleotide sequence ID" value="XM_006816036.1"/>
</dbReference>
<evidence type="ECO:0000256" key="1">
    <source>
        <dbReference type="ARBA" id="ARBA00022723"/>
    </source>
</evidence>
<dbReference type="Pfam" id="PF11799">
    <property type="entry name" value="IMS_C"/>
    <property type="match status" value="1"/>
</dbReference>
<keyword evidence="3 6" id="KW-0863">Zinc-finger</keyword>
<protein>
    <submittedName>
        <fullName evidence="10">DNA polymerase kappa-like</fullName>
    </submittedName>
</protein>
<keyword evidence="9" id="KW-1185">Reference proteome</keyword>
<evidence type="ECO:0000256" key="4">
    <source>
        <dbReference type="ARBA" id="ARBA00022833"/>
    </source>
</evidence>
<organism evidence="9 10">
    <name type="scientific">Saccoglossus kowalevskii</name>
    <name type="common">Acorn worm</name>
    <dbReference type="NCBI Taxonomy" id="10224"/>
    <lineage>
        <taxon>Eukaryota</taxon>
        <taxon>Metazoa</taxon>
        <taxon>Hemichordata</taxon>
        <taxon>Enteropneusta</taxon>
        <taxon>Harrimaniidae</taxon>
        <taxon>Saccoglossus</taxon>
    </lineage>
</organism>
<accession>A0ABM0M7V8</accession>
<feature type="domain" description="UBZ4-type" evidence="8">
    <location>
        <begin position="213"/>
        <end position="243"/>
    </location>
</feature>
<dbReference type="PANTHER" id="PTHR11076">
    <property type="entry name" value="DNA REPAIR POLYMERASE UMUC / TRANSFERASE FAMILY MEMBER"/>
    <property type="match status" value="1"/>
</dbReference>
<feature type="compositionally biased region" description="Polar residues" evidence="7">
    <location>
        <begin position="287"/>
        <end position="303"/>
    </location>
</feature>
<evidence type="ECO:0000256" key="3">
    <source>
        <dbReference type="ARBA" id="ARBA00022771"/>
    </source>
</evidence>
<evidence type="ECO:0000256" key="6">
    <source>
        <dbReference type="PROSITE-ProRule" id="PRU01256"/>
    </source>
</evidence>
<reference evidence="10" key="1">
    <citation type="submission" date="2025-08" db="UniProtKB">
        <authorList>
            <consortium name="RefSeq"/>
        </authorList>
    </citation>
    <scope>IDENTIFICATION</scope>
    <source>
        <tissue evidence="10">Testes</tissue>
    </source>
</reference>
<proteinExistence type="predicted"/>
<dbReference type="PANTHER" id="PTHR11076:SF33">
    <property type="entry name" value="DNA POLYMERASE KAPPA"/>
    <property type="match status" value="1"/>
</dbReference>
<gene>
    <name evidence="10" type="primary">LOC102808495</name>
</gene>
<dbReference type="GeneID" id="102808495"/>
<feature type="non-terminal residue" evidence="10">
    <location>
        <position position="1"/>
    </location>
</feature>
<dbReference type="InterPro" id="IPR050116">
    <property type="entry name" value="DNA_polymerase-Y"/>
</dbReference>
<evidence type="ECO:0000256" key="5">
    <source>
        <dbReference type="ARBA" id="ARBA00023204"/>
    </source>
</evidence>
<name>A0ABM0M7V8_SACKO</name>
<sequence length="303" mass="33857">GKTITLKIKLVTFETKTRAVTVSCVTNTLSDIYNAAKELLRVEIQTMQPEPLRLRLMGVRMSSFISNNAVGKQGSIKHFLKTQNSRNPELSISSSSNNSIYVINAVIPTQSESHGLKEDGIITGSITSQLVMKEMFVKPNLHTKLEHVETIHASTSSVSFNEYSQMKETKVTVDREDDYKHTNEDLLQTIVECNSPAGVYYPHDKTPCVNKETLTCPVCNSEQKSSDLFVFNSHVDMCLNKKAIQNMLQNDEAVSPKLNSSKCYSPNKRPLQSSSQSSSKKKRKTVNMMSSNTPTLDRFFSSS</sequence>
<feature type="region of interest" description="Disordered" evidence="7">
    <location>
        <begin position="256"/>
        <end position="303"/>
    </location>
</feature>
<dbReference type="Gene3D" id="3.30.1490.100">
    <property type="entry name" value="DNA polymerase, Y-family, little finger domain"/>
    <property type="match status" value="1"/>
</dbReference>
<dbReference type="SMART" id="SM00734">
    <property type="entry name" value="ZnF_Rad18"/>
    <property type="match status" value="1"/>
</dbReference>
<keyword evidence="5 6" id="KW-0234">DNA repair</keyword>
<dbReference type="InterPro" id="IPR006642">
    <property type="entry name" value="Rad18_UBZ4"/>
</dbReference>
<keyword evidence="2 6" id="KW-0227">DNA damage</keyword>
<evidence type="ECO:0000313" key="9">
    <source>
        <dbReference type="Proteomes" id="UP000694865"/>
    </source>
</evidence>
<dbReference type="PROSITE" id="PS51908">
    <property type="entry name" value="ZF_UBZ4"/>
    <property type="match status" value="1"/>
</dbReference>
<keyword evidence="4" id="KW-0862">Zinc</keyword>
<dbReference type="SUPFAM" id="SSF100879">
    <property type="entry name" value="Lesion bypass DNA polymerase (Y-family), little finger domain"/>
    <property type="match status" value="1"/>
</dbReference>
<evidence type="ECO:0000256" key="2">
    <source>
        <dbReference type="ARBA" id="ARBA00022763"/>
    </source>
</evidence>
<dbReference type="Proteomes" id="UP000694865">
    <property type="component" value="Unplaced"/>
</dbReference>
<evidence type="ECO:0000259" key="8">
    <source>
        <dbReference type="PROSITE" id="PS51908"/>
    </source>
</evidence>
<dbReference type="InterPro" id="IPR036775">
    <property type="entry name" value="DNA_pol_Y-fam_lit_finger_sf"/>
</dbReference>
<keyword evidence="1" id="KW-0479">Metal-binding</keyword>
<dbReference type="InterPro" id="IPR017961">
    <property type="entry name" value="DNA_pol_Y-fam_little_finger"/>
</dbReference>
<dbReference type="Gene3D" id="3.30.160.60">
    <property type="entry name" value="Classic Zinc Finger"/>
    <property type="match status" value="1"/>
</dbReference>
<evidence type="ECO:0000313" key="10">
    <source>
        <dbReference type="RefSeq" id="XP_006816099.1"/>
    </source>
</evidence>
<evidence type="ECO:0000256" key="7">
    <source>
        <dbReference type="SAM" id="MobiDB-lite"/>
    </source>
</evidence>